<comment type="function">
    <text evidence="6 8">Binds together with bS18 to 16S ribosomal RNA.</text>
</comment>
<dbReference type="AlphaFoldDB" id="A0A6G7Y6Y6"/>
<keyword evidence="5 8" id="KW-0687">Ribonucleoprotein</keyword>
<keyword evidence="2 8" id="KW-0699">rRNA-binding</keyword>
<name>A0A6G7Y6Y6_9ACTN</name>
<evidence type="ECO:0000256" key="7">
    <source>
        <dbReference type="ARBA" id="ARBA00035294"/>
    </source>
</evidence>
<dbReference type="InterPro" id="IPR014717">
    <property type="entry name" value="Transl_elong_EF1B/ribsomal_bS6"/>
</dbReference>
<keyword evidence="4 8" id="KW-0689">Ribosomal protein</keyword>
<evidence type="ECO:0000256" key="3">
    <source>
        <dbReference type="ARBA" id="ARBA00022884"/>
    </source>
</evidence>
<dbReference type="InterPro" id="IPR000529">
    <property type="entry name" value="Ribosomal_bS6"/>
</dbReference>
<accession>A0A6G7Y6Y6</accession>
<evidence type="ECO:0000256" key="6">
    <source>
        <dbReference type="ARBA" id="ARBA00035104"/>
    </source>
</evidence>
<evidence type="ECO:0000256" key="8">
    <source>
        <dbReference type="HAMAP-Rule" id="MF_00360"/>
    </source>
</evidence>
<dbReference type="GO" id="GO:1990904">
    <property type="term" value="C:ribonucleoprotein complex"/>
    <property type="evidence" value="ECO:0007669"/>
    <property type="project" value="UniProtKB-KW"/>
</dbReference>
<dbReference type="CDD" id="cd00473">
    <property type="entry name" value="bS6"/>
    <property type="match status" value="1"/>
</dbReference>
<evidence type="ECO:0000256" key="2">
    <source>
        <dbReference type="ARBA" id="ARBA00022730"/>
    </source>
</evidence>
<dbReference type="PANTHER" id="PTHR21011">
    <property type="entry name" value="MITOCHONDRIAL 28S RIBOSOMAL PROTEIN S6"/>
    <property type="match status" value="1"/>
</dbReference>
<dbReference type="GO" id="GO:0070181">
    <property type="term" value="F:small ribosomal subunit rRNA binding"/>
    <property type="evidence" value="ECO:0007669"/>
    <property type="project" value="TreeGrafter"/>
</dbReference>
<dbReference type="Proteomes" id="UP000501058">
    <property type="component" value="Chromosome"/>
</dbReference>
<dbReference type="NCBIfam" id="TIGR00166">
    <property type="entry name" value="S6"/>
    <property type="match status" value="1"/>
</dbReference>
<evidence type="ECO:0000256" key="4">
    <source>
        <dbReference type="ARBA" id="ARBA00022980"/>
    </source>
</evidence>
<dbReference type="GO" id="GO:0006412">
    <property type="term" value="P:translation"/>
    <property type="evidence" value="ECO:0007669"/>
    <property type="project" value="UniProtKB-UniRule"/>
</dbReference>
<evidence type="ECO:0000313" key="9">
    <source>
        <dbReference type="EMBL" id="QIK72408.1"/>
    </source>
</evidence>
<dbReference type="KEGG" id="prv:G7070_09175"/>
<keyword evidence="3 8" id="KW-0694">RNA-binding</keyword>
<evidence type="ECO:0000256" key="1">
    <source>
        <dbReference type="ARBA" id="ARBA00009512"/>
    </source>
</evidence>
<reference evidence="9 10" key="1">
    <citation type="submission" date="2020-03" db="EMBL/GenBank/DDBJ databases">
        <title>Propioniciclava sp. nov., isolated from Hydrophilus acuminatus.</title>
        <authorList>
            <person name="Hyun D.-W."/>
            <person name="Bae J.-W."/>
        </authorList>
    </citation>
    <scope>NUCLEOTIDE SEQUENCE [LARGE SCALE GENOMIC DNA]</scope>
    <source>
        <strain evidence="9 10">HDW11</strain>
    </source>
</reference>
<evidence type="ECO:0000313" key="10">
    <source>
        <dbReference type="Proteomes" id="UP000501058"/>
    </source>
</evidence>
<dbReference type="FunFam" id="3.30.70.60:FF:000002">
    <property type="entry name" value="30S ribosomal protein S6"/>
    <property type="match status" value="1"/>
</dbReference>
<keyword evidence="10" id="KW-1185">Reference proteome</keyword>
<evidence type="ECO:0000256" key="5">
    <source>
        <dbReference type="ARBA" id="ARBA00023274"/>
    </source>
</evidence>
<dbReference type="InterPro" id="IPR035980">
    <property type="entry name" value="Ribosomal_bS6_sf"/>
</dbReference>
<dbReference type="InterPro" id="IPR020814">
    <property type="entry name" value="Ribosomal_S6_plastid/chlpt"/>
</dbReference>
<comment type="similarity">
    <text evidence="1 8">Belongs to the bacterial ribosomal protein bS6 family.</text>
</comment>
<dbReference type="GO" id="GO:0003735">
    <property type="term" value="F:structural constituent of ribosome"/>
    <property type="evidence" value="ECO:0007669"/>
    <property type="project" value="InterPro"/>
</dbReference>
<protein>
    <recommendedName>
        <fullName evidence="7 8">Small ribosomal subunit protein bS6</fullName>
    </recommendedName>
</protein>
<organism evidence="9 10">
    <name type="scientific">Propioniciclava coleopterorum</name>
    <dbReference type="NCBI Taxonomy" id="2714937"/>
    <lineage>
        <taxon>Bacteria</taxon>
        <taxon>Bacillati</taxon>
        <taxon>Actinomycetota</taxon>
        <taxon>Actinomycetes</taxon>
        <taxon>Propionibacteriales</taxon>
        <taxon>Propionibacteriaceae</taxon>
        <taxon>Propioniciclava</taxon>
    </lineage>
</organism>
<dbReference type="GO" id="GO:0005737">
    <property type="term" value="C:cytoplasm"/>
    <property type="evidence" value="ECO:0007669"/>
    <property type="project" value="UniProtKB-ARBA"/>
</dbReference>
<sequence>MRKYEIMVIVSPDVDDRQVAGIVEKPLEGLKAAGGTVDNVDLWGRRRLAYDIQKQSEGIYAVLEVTAEPDVVKELDRQYTLNEQIMRTKVIRPDLHK</sequence>
<dbReference type="HAMAP" id="MF_00360">
    <property type="entry name" value="Ribosomal_bS6"/>
    <property type="match status" value="1"/>
</dbReference>
<dbReference type="PANTHER" id="PTHR21011:SF1">
    <property type="entry name" value="SMALL RIBOSOMAL SUBUNIT PROTEIN BS6M"/>
    <property type="match status" value="1"/>
</dbReference>
<dbReference type="EMBL" id="CP049865">
    <property type="protein sequence ID" value="QIK72408.1"/>
    <property type="molecule type" value="Genomic_DNA"/>
</dbReference>
<dbReference type="GO" id="GO:0005840">
    <property type="term" value="C:ribosome"/>
    <property type="evidence" value="ECO:0007669"/>
    <property type="project" value="UniProtKB-KW"/>
</dbReference>
<dbReference type="RefSeq" id="WP_166233482.1">
    <property type="nucleotide sequence ID" value="NZ_CP049865.1"/>
</dbReference>
<dbReference type="Gene3D" id="3.30.70.60">
    <property type="match status" value="1"/>
</dbReference>
<dbReference type="Pfam" id="PF01250">
    <property type="entry name" value="Ribosomal_S6"/>
    <property type="match status" value="1"/>
</dbReference>
<dbReference type="SUPFAM" id="SSF54995">
    <property type="entry name" value="Ribosomal protein S6"/>
    <property type="match status" value="1"/>
</dbReference>
<gene>
    <name evidence="8 9" type="primary">rpsF</name>
    <name evidence="9" type="ORF">G7070_09175</name>
</gene>
<proteinExistence type="inferred from homology"/>